<gene>
    <name evidence="2" type="ORF">HUT09_37020</name>
</gene>
<proteinExistence type="predicted"/>
<organism evidence="2 3">
    <name type="scientific">Streptomyces microflavus</name>
    <name type="common">Streptomyces lipmanii</name>
    <dbReference type="NCBI Taxonomy" id="1919"/>
    <lineage>
        <taxon>Bacteria</taxon>
        <taxon>Bacillati</taxon>
        <taxon>Actinomycetota</taxon>
        <taxon>Actinomycetes</taxon>
        <taxon>Kitasatosporales</taxon>
        <taxon>Streptomycetaceae</taxon>
        <taxon>Streptomyces</taxon>
    </lineage>
</organism>
<evidence type="ECO:0000313" key="3">
    <source>
        <dbReference type="Proteomes" id="UP000509345"/>
    </source>
</evidence>
<reference evidence="2 3" key="1">
    <citation type="submission" date="2020-06" db="EMBL/GenBank/DDBJ databases">
        <title>Genome mining for natural products.</title>
        <authorList>
            <person name="Zhang B."/>
            <person name="Shi J."/>
            <person name="Ge H."/>
        </authorList>
    </citation>
    <scope>NUCLEOTIDE SEQUENCE [LARGE SCALE GENOMIC DNA]</scope>
    <source>
        <strain evidence="2 3">NA06532</strain>
        <plasmid evidence="2 3">unnamed2</plasmid>
    </source>
</reference>
<feature type="compositionally biased region" description="Low complexity" evidence="1">
    <location>
        <begin position="19"/>
        <end position="28"/>
    </location>
</feature>
<name>A0A7H8N0Y5_STRMI</name>
<dbReference type="EMBL" id="CP054928">
    <property type="protein sequence ID" value="QKW48137.1"/>
    <property type="molecule type" value="Genomic_DNA"/>
</dbReference>
<sequence>MSTNKLIAAGQSRLKKAPDSAVDPADPAELQNQPADSPADTSAFAGGRVLGADDVTGTPEQQLAYVTERLTEIDAIGSRAEDFVVLNKAVLLEVAQDRELHKVAGHSNFAQWAGGVLDIEEKYVFELLKDAARIRSVAALGPDLAQHLTKASARKVISNVITQHGVEVARDVMGEGLAKAAEQGKKRPTAALLAQVAGALQIPPQERSEISDVSESTSRPPLVPPELRAVAHAAKELRARVNAPLAPASVAAALAADPAAVRGHLEDLRKELERVSKRLTAAQRAAAQTE</sequence>
<feature type="region of interest" description="Disordered" evidence="1">
    <location>
        <begin position="1"/>
        <end position="44"/>
    </location>
</feature>
<dbReference type="GeneID" id="87636859"/>
<evidence type="ECO:0000313" key="2">
    <source>
        <dbReference type="EMBL" id="QKW48137.1"/>
    </source>
</evidence>
<protein>
    <recommendedName>
        <fullName evidence="4">DUF222 domain-containing protein</fullName>
    </recommendedName>
</protein>
<geneLocation type="plasmid" evidence="2 3">
    <name>unnamed2</name>
</geneLocation>
<evidence type="ECO:0000256" key="1">
    <source>
        <dbReference type="SAM" id="MobiDB-lite"/>
    </source>
</evidence>
<dbReference type="RefSeq" id="WP_176145980.1">
    <property type="nucleotide sequence ID" value="NZ_CP054928.1"/>
</dbReference>
<feature type="region of interest" description="Disordered" evidence="1">
    <location>
        <begin position="204"/>
        <end position="223"/>
    </location>
</feature>
<accession>A0A7H8N0Y5</accession>
<dbReference type="Proteomes" id="UP000509345">
    <property type="component" value="Plasmid unnamed2"/>
</dbReference>
<keyword evidence="2" id="KW-0614">Plasmid</keyword>
<evidence type="ECO:0008006" key="4">
    <source>
        <dbReference type="Google" id="ProtNLM"/>
    </source>
</evidence>
<dbReference type="AlphaFoldDB" id="A0A7H8N0Y5"/>